<keyword evidence="12" id="KW-1015">Disulfide bond</keyword>
<keyword evidence="14" id="KW-1185">Reference proteome</keyword>
<keyword evidence="9" id="KW-0249">Electron transport</keyword>
<evidence type="ECO:0000256" key="10">
    <source>
        <dbReference type="ARBA" id="ARBA00023128"/>
    </source>
</evidence>
<keyword evidence="13" id="KW-0830">Ubiquinone</keyword>
<evidence type="ECO:0000256" key="4">
    <source>
        <dbReference type="ARBA" id="ARBA00008006"/>
    </source>
</evidence>
<evidence type="ECO:0000256" key="2">
    <source>
        <dbReference type="ARBA" id="ARBA00004569"/>
    </source>
</evidence>
<evidence type="ECO:0000256" key="11">
    <source>
        <dbReference type="ARBA" id="ARBA00023136"/>
    </source>
</evidence>
<evidence type="ECO:0000256" key="12">
    <source>
        <dbReference type="ARBA" id="ARBA00023157"/>
    </source>
</evidence>
<accession>A0A210PWF8</accession>
<dbReference type="Proteomes" id="UP000242188">
    <property type="component" value="Unassembled WGS sequence"/>
</dbReference>
<proteinExistence type="inferred from homology"/>
<dbReference type="PANTHER" id="PTHR20900:SF0">
    <property type="entry name" value="NADH DEHYDROGENASE [UBIQUINONE] 1 BETA SUBCOMPLEX SUBUNIT 7"/>
    <property type="match status" value="1"/>
</dbReference>
<keyword evidence="6" id="KW-0813">Transport</keyword>
<sequence length="132" mass="15936">MGLQISTGFGRWFEPELYPYEKENPTFDPNYGFSNGRKEREPPISYEQMVSAKVPEEFRDYCAHYYIDFKKCLLKSVPFGYRCNHEKHHFEECQQNEMISRMKEYEREKRLLQRAHRKKLQGAVDNVEVLED</sequence>
<comment type="caution">
    <text evidence="13">The sequence shown here is derived from an EMBL/GenBank/DDBJ whole genome shotgun (WGS) entry which is preliminary data.</text>
</comment>
<dbReference type="STRING" id="6573.A0A210PWF8"/>
<evidence type="ECO:0000313" key="14">
    <source>
        <dbReference type="Proteomes" id="UP000242188"/>
    </source>
</evidence>
<organism evidence="13 14">
    <name type="scientific">Mizuhopecten yessoensis</name>
    <name type="common">Japanese scallop</name>
    <name type="synonym">Patinopecten yessoensis</name>
    <dbReference type="NCBI Taxonomy" id="6573"/>
    <lineage>
        <taxon>Eukaryota</taxon>
        <taxon>Metazoa</taxon>
        <taxon>Spiralia</taxon>
        <taxon>Lophotrochozoa</taxon>
        <taxon>Mollusca</taxon>
        <taxon>Bivalvia</taxon>
        <taxon>Autobranchia</taxon>
        <taxon>Pteriomorphia</taxon>
        <taxon>Pectinida</taxon>
        <taxon>Pectinoidea</taxon>
        <taxon>Pectinidae</taxon>
        <taxon>Mizuhopecten</taxon>
    </lineage>
</organism>
<keyword evidence="8" id="KW-0999">Mitochondrion inner membrane</keyword>
<dbReference type="PANTHER" id="PTHR20900">
    <property type="entry name" value="NADH:UBIQUINONE OXIDOREDUCTASE B18-LIKE SUBUNIT"/>
    <property type="match status" value="1"/>
</dbReference>
<dbReference type="GO" id="GO:0005743">
    <property type="term" value="C:mitochondrial inner membrane"/>
    <property type="evidence" value="ECO:0007669"/>
    <property type="project" value="UniProtKB-SubCell"/>
</dbReference>
<keyword evidence="11" id="KW-0472">Membrane</keyword>
<evidence type="ECO:0000256" key="9">
    <source>
        <dbReference type="ARBA" id="ARBA00022982"/>
    </source>
</evidence>
<comment type="subcellular location">
    <subcellularLocation>
        <location evidence="3">Mitochondrion inner membrane</location>
        <topology evidence="3">Peripheral membrane protein</topology>
    </subcellularLocation>
    <subcellularLocation>
        <location evidence="2">Mitochondrion intermembrane space</location>
    </subcellularLocation>
</comment>
<dbReference type="AlphaFoldDB" id="A0A210PWF8"/>
<evidence type="ECO:0000256" key="3">
    <source>
        <dbReference type="ARBA" id="ARBA00004637"/>
    </source>
</evidence>
<keyword evidence="7" id="KW-0679">Respiratory chain</keyword>
<name>A0A210PWF8_MIZYE</name>
<comment type="similarity">
    <text evidence="4">Belongs to the complex I NDUFB7 subunit family.</text>
</comment>
<evidence type="ECO:0000256" key="1">
    <source>
        <dbReference type="ARBA" id="ARBA00003195"/>
    </source>
</evidence>
<gene>
    <name evidence="13" type="ORF">KP79_PYT09231</name>
</gene>
<evidence type="ECO:0000256" key="7">
    <source>
        <dbReference type="ARBA" id="ARBA00022660"/>
    </source>
</evidence>
<keyword evidence="10" id="KW-0496">Mitochondrion</keyword>
<dbReference type="GO" id="GO:0005758">
    <property type="term" value="C:mitochondrial intermembrane space"/>
    <property type="evidence" value="ECO:0007669"/>
    <property type="project" value="UniProtKB-SubCell"/>
</dbReference>
<protein>
    <recommendedName>
        <fullName evidence="5">NADH dehydrogenase [ubiquinone] 1 beta subcomplex subunit 7</fullName>
    </recommendedName>
</protein>
<dbReference type="OrthoDB" id="268414at2759"/>
<dbReference type="InterPro" id="IPR008698">
    <property type="entry name" value="NDUB7"/>
</dbReference>
<comment type="function">
    <text evidence="1">Accessory subunit of the mitochondrial membrane respiratory chain NADH dehydrogenase (Complex I), that is believed not to be involved in catalysis. Complex I functions in the transfer of electrons from NADH to the respiratory chain. The immediate electron acceptor for the enzyme is believed to be ubiquinone.</text>
</comment>
<dbReference type="Pfam" id="PF05676">
    <property type="entry name" value="NDUF_B7"/>
    <property type="match status" value="1"/>
</dbReference>
<evidence type="ECO:0000256" key="8">
    <source>
        <dbReference type="ARBA" id="ARBA00022792"/>
    </source>
</evidence>
<dbReference type="EMBL" id="NEDP02005443">
    <property type="protein sequence ID" value="OWF40828.1"/>
    <property type="molecule type" value="Genomic_DNA"/>
</dbReference>
<evidence type="ECO:0000256" key="5">
    <source>
        <dbReference type="ARBA" id="ARBA00018677"/>
    </source>
</evidence>
<evidence type="ECO:0000256" key="6">
    <source>
        <dbReference type="ARBA" id="ARBA00022448"/>
    </source>
</evidence>
<reference evidence="13 14" key="1">
    <citation type="journal article" date="2017" name="Nat. Ecol. Evol.">
        <title>Scallop genome provides insights into evolution of bilaterian karyotype and development.</title>
        <authorList>
            <person name="Wang S."/>
            <person name="Zhang J."/>
            <person name="Jiao W."/>
            <person name="Li J."/>
            <person name="Xun X."/>
            <person name="Sun Y."/>
            <person name="Guo X."/>
            <person name="Huan P."/>
            <person name="Dong B."/>
            <person name="Zhang L."/>
            <person name="Hu X."/>
            <person name="Sun X."/>
            <person name="Wang J."/>
            <person name="Zhao C."/>
            <person name="Wang Y."/>
            <person name="Wang D."/>
            <person name="Huang X."/>
            <person name="Wang R."/>
            <person name="Lv J."/>
            <person name="Li Y."/>
            <person name="Zhang Z."/>
            <person name="Liu B."/>
            <person name="Lu W."/>
            <person name="Hui Y."/>
            <person name="Liang J."/>
            <person name="Zhou Z."/>
            <person name="Hou R."/>
            <person name="Li X."/>
            <person name="Liu Y."/>
            <person name="Li H."/>
            <person name="Ning X."/>
            <person name="Lin Y."/>
            <person name="Zhao L."/>
            <person name="Xing Q."/>
            <person name="Dou J."/>
            <person name="Li Y."/>
            <person name="Mao J."/>
            <person name="Guo H."/>
            <person name="Dou H."/>
            <person name="Li T."/>
            <person name="Mu C."/>
            <person name="Jiang W."/>
            <person name="Fu Q."/>
            <person name="Fu X."/>
            <person name="Miao Y."/>
            <person name="Liu J."/>
            <person name="Yu Q."/>
            <person name="Li R."/>
            <person name="Liao H."/>
            <person name="Li X."/>
            <person name="Kong Y."/>
            <person name="Jiang Z."/>
            <person name="Chourrout D."/>
            <person name="Li R."/>
            <person name="Bao Z."/>
        </authorList>
    </citation>
    <scope>NUCLEOTIDE SEQUENCE [LARGE SCALE GENOMIC DNA]</scope>
    <source>
        <strain evidence="13 14">PY_sf001</strain>
    </source>
</reference>
<evidence type="ECO:0000313" key="13">
    <source>
        <dbReference type="EMBL" id="OWF40828.1"/>
    </source>
</evidence>